<dbReference type="InterPro" id="IPR036271">
    <property type="entry name" value="Tet_transcr_reg_TetR-rel_C_sf"/>
</dbReference>
<dbReference type="PANTHER" id="PTHR47506:SF10">
    <property type="entry name" value="TRANSCRIPTIONAL REGULATORY PROTEIN"/>
    <property type="match status" value="1"/>
</dbReference>
<organism evidence="6 7">
    <name type="scientific">Nocardioides albus</name>
    <dbReference type="NCBI Taxonomy" id="1841"/>
    <lineage>
        <taxon>Bacteria</taxon>
        <taxon>Bacillati</taxon>
        <taxon>Actinomycetota</taxon>
        <taxon>Actinomycetes</taxon>
        <taxon>Propionibacteriales</taxon>
        <taxon>Nocardioidaceae</taxon>
        <taxon>Nocardioides</taxon>
    </lineage>
</organism>
<evidence type="ECO:0000256" key="3">
    <source>
        <dbReference type="ARBA" id="ARBA00023163"/>
    </source>
</evidence>
<name>A0A7W5FAD8_9ACTN</name>
<evidence type="ECO:0000313" key="6">
    <source>
        <dbReference type="EMBL" id="MBB3091194.1"/>
    </source>
</evidence>
<dbReference type="PRINTS" id="PR00455">
    <property type="entry name" value="HTHTETR"/>
</dbReference>
<dbReference type="SUPFAM" id="SSF48498">
    <property type="entry name" value="Tetracyclin repressor-like, C-terminal domain"/>
    <property type="match status" value="1"/>
</dbReference>
<evidence type="ECO:0000256" key="1">
    <source>
        <dbReference type="ARBA" id="ARBA00023015"/>
    </source>
</evidence>
<dbReference type="Gene3D" id="1.10.10.60">
    <property type="entry name" value="Homeodomain-like"/>
    <property type="match status" value="1"/>
</dbReference>
<dbReference type="AlphaFoldDB" id="A0A7W5FAD8"/>
<dbReference type="Proteomes" id="UP000577707">
    <property type="component" value="Unassembled WGS sequence"/>
</dbReference>
<dbReference type="Gene3D" id="1.10.357.10">
    <property type="entry name" value="Tetracycline Repressor, domain 2"/>
    <property type="match status" value="1"/>
</dbReference>
<feature type="DNA-binding region" description="H-T-H motif" evidence="4">
    <location>
        <begin position="29"/>
        <end position="48"/>
    </location>
</feature>
<accession>A0A7W5FAD8</accession>
<feature type="domain" description="HTH tetR-type" evidence="5">
    <location>
        <begin position="6"/>
        <end position="66"/>
    </location>
</feature>
<evidence type="ECO:0000256" key="4">
    <source>
        <dbReference type="PROSITE-ProRule" id="PRU00335"/>
    </source>
</evidence>
<protein>
    <submittedName>
        <fullName evidence="6">AcrR family transcriptional regulator</fullName>
    </submittedName>
</protein>
<reference evidence="6 7" key="1">
    <citation type="submission" date="2020-08" db="EMBL/GenBank/DDBJ databases">
        <title>Genomic Encyclopedia of Type Strains, Phase III (KMG-III): the genomes of soil and plant-associated and newly described type strains.</title>
        <authorList>
            <person name="Whitman W."/>
        </authorList>
    </citation>
    <scope>NUCLEOTIDE SEQUENCE [LARGE SCALE GENOMIC DNA]</scope>
    <source>
        <strain evidence="6 7">CECT 3302</strain>
    </source>
</reference>
<dbReference type="InterPro" id="IPR023772">
    <property type="entry name" value="DNA-bd_HTH_TetR-type_CS"/>
</dbReference>
<gene>
    <name evidence="6" type="ORF">FHS12_004159</name>
</gene>
<dbReference type="RefSeq" id="WP_183548969.1">
    <property type="nucleotide sequence ID" value="NZ_BMQT01000008.1"/>
</dbReference>
<dbReference type="Pfam" id="PF00440">
    <property type="entry name" value="TetR_N"/>
    <property type="match status" value="1"/>
</dbReference>
<dbReference type="PANTHER" id="PTHR47506">
    <property type="entry name" value="TRANSCRIPTIONAL REGULATORY PROTEIN"/>
    <property type="match status" value="1"/>
</dbReference>
<dbReference type="GO" id="GO:0003677">
    <property type="term" value="F:DNA binding"/>
    <property type="evidence" value="ECO:0007669"/>
    <property type="project" value="UniProtKB-UniRule"/>
</dbReference>
<dbReference type="SUPFAM" id="SSF46689">
    <property type="entry name" value="Homeodomain-like"/>
    <property type="match status" value="1"/>
</dbReference>
<dbReference type="PROSITE" id="PS50977">
    <property type="entry name" value="HTH_TETR_2"/>
    <property type="match status" value="1"/>
</dbReference>
<dbReference type="PROSITE" id="PS01081">
    <property type="entry name" value="HTH_TETR_1"/>
    <property type="match status" value="1"/>
</dbReference>
<dbReference type="EMBL" id="JACHXG010000009">
    <property type="protein sequence ID" value="MBB3091194.1"/>
    <property type="molecule type" value="Genomic_DNA"/>
</dbReference>
<evidence type="ECO:0000259" key="5">
    <source>
        <dbReference type="PROSITE" id="PS50977"/>
    </source>
</evidence>
<dbReference type="InterPro" id="IPR009057">
    <property type="entry name" value="Homeodomain-like_sf"/>
</dbReference>
<dbReference type="InterPro" id="IPR001647">
    <property type="entry name" value="HTH_TetR"/>
</dbReference>
<keyword evidence="3" id="KW-0804">Transcription</keyword>
<evidence type="ECO:0000313" key="7">
    <source>
        <dbReference type="Proteomes" id="UP000577707"/>
    </source>
</evidence>
<keyword evidence="2 4" id="KW-0238">DNA-binding</keyword>
<keyword evidence="1" id="KW-0805">Transcription regulation</keyword>
<evidence type="ECO:0000256" key="2">
    <source>
        <dbReference type="ARBA" id="ARBA00023125"/>
    </source>
</evidence>
<comment type="caution">
    <text evidence="6">The sequence shown here is derived from an EMBL/GenBank/DDBJ whole genome shotgun (WGS) entry which is preliminary data.</text>
</comment>
<proteinExistence type="predicted"/>
<sequence length="186" mass="20030">MARPREISVTAVRDAALDVFREHGYERTSMHDLAEHTGAGNGSIYAAFGSKRGLFLAALEAYCGARITLTSEAMAGEDGAREAVRRYLRSIADDCTADPRRLGCLMVRSLAELADRDPEVVGICRRTLDAMEERIAARIGTGTGAGTLAHEILLFSQALIQAGATATSRRELRDSADAYVDRLALA</sequence>
<keyword evidence="7" id="KW-1185">Reference proteome</keyword>